<dbReference type="GeneID" id="95570331"/>
<dbReference type="NCBIfam" id="TIGR02974">
    <property type="entry name" value="phageshock_pspF"/>
    <property type="match status" value="1"/>
</dbReference>
<evidence type="ECO:0000256" key="1">
    <source>
        <dbReference type="ARBA" id="ARBA00022741"/>
    </source>
</evidence>
<dbReference type="PRINTS" id="PR01590">
    <property type="entry name" value="HTHFIS"/>
</dbReference>
<organism evidence="7 8">
    <name type="scientific">Vibrio sinaloensis DSM 21326</name>
    <dbReference type="NCBI Taxonomy" id="945550"/>
    <lineage>
        <taxon>Bacteria</taxon>
        <taxon>Pseudomonadati</taxon>
        <taxon>Pseudomonadota</taxon>
        <taxon>Gammaproteobacteria</taxon>
        <taxon>Vibrionales</taxon>
        <taxon>Vibrionaceae</taxon>
        <taxon>Vibrio</taxon>
        <taxon>Vibrio oreintalis group</taxon>
    </lineage>
</organism>
<protein>
    <submittedName>
        <fullName evidence="7">Psp operon transcriptional activator</fullName>
    </submittedName>
</protein>
<dbReference type="InterPro" id="IPR003593">
    <property type="entry name" value="AAA+_ATPase"/>
</dbReference>
<dbReference type="RefSeq" id="WP_008078813.1">
    <property type="nucleotide sequence ID" value="NZ_AEVT01000088.1"/>
</dbReference>
<feature type="domain" description="Sigma-54 factor interaction" evidence="6">
    <location>
        <begin position="5"/>
        <end position="235"/>
    </location>
</feature>
<comment type="caution">
    <text evidence="7">The sequence shown here is derived from an EMBL/GenBank/DDBJ whole genome shotgun (WGS) entry which is preliminary data.</text>
</comment>
<dbReference type="Gene3D" id="1.10.10.60">
    <property type="entry name" value="Homeodomain-like"/>
    <property type="match status" value="1"/>
</dbReference>
<evidence type="ECO:0000256" key="4">
    <source>
        <dbReference type="ARBA" id="ARBA00023125"/>
    </source>
</evidence>
<proteinExistence type="predicted"/>
<reference evidence="7 8" key="1">
    <citation type="journal article" date="2012" name="Int. J. Syst. Evol. Microbiol.">
        <title>Vibrio caribbeanicus sp. nov., isolated from the marine sponge Scleritoderma cyanea.</title>
        <authorList>
            <person name="Hoffmann M."/>
            <person name="Monday S.R."/>
            <person name="Allard M.W."/>
            <person name="Strain E.A."/>
            <person name="Whittaker P."/>
            <person name="Naum M."/>
            <person name="McCarthy P.J."/>
            <person name="Lopez J.V."/>
            <person name="Fischer M."/>
            <person name="Brown E.W."/>
        </authorList>
    </citation>
    <scope>NUCLEOTIDE SEQUENCE [LARGE SCALE GENOMIC DNA]</scope>
    <source>
        <strain evidence="8">DSMZ 21326</strain>
    </source>
</reference>
<dbReference type="InterPro" id="IPR009057">
    <property type="entry name" value="Homeodomain-like_sf"/>
</dbReference>
<dbReference type="InterPro" id="IPR002197">
    <property type="entry name" value="HTH_Fis"/>
</dbReference>
<dbReference type="PROSITE" id="PS00688">
    <property type="entry name" value="SIGMA54_INTERACT_3"/>
    <property type="match status" value="1"/>
</dbReference>
<keyword evidence="3" id="KW-0805">Transcription regulation</keyword>
<sequence length="332" mass="37953">MQQNLIGESPAFLAVLDKVSKLAAIERPILIIGERGTGKELIAQRLHYLSKRWDQPLISLNCSTLSEGLIDSELFGHEQGSFTGSKGRHKGRFERAENGTLFLDELATAPLLVQEKLLRVIEYGQYERVGGHQLLNANVRLVCATNADLPKMAADGQFRADLLDRLAFDVIQLPPLRERKEDILLLAEYYAIKMCRELGFDYFVGFSPNAEDSLLEYAWPGNVRELKNVIERAVYQHGQKDHAIDQLVFDPFATQWQQGATSEIEERPQQTQPATFSFPLNYKQWQEEQDLQILQAAMEESKFNQRKAAQLLDLSYHQLRGMIRKYNLNQSE</sequence>
<dbReference type="FunFam" id="3.40.50.300:FF:000006">
    <property type="entry name" value="DNA-binding transcriptional regulator NtrC"/>
    <property type="match status" value="1"/>
</dbReference>
<dbReference type="Gene3D" id="1.10.8.60">
    <property type="match status" value="1"/>
</dbReference>
<dbReference type="eggNOG" id="COG2204">
    <property type="taxonomic scope" value="Bacteria"/>
</dbReference>
<evidence type="ECO:0000313" key="8">
    <source>
        <dbReference type="Proteomes" id="UP000006228"/>
    </source>
</evidence>
<dbReference type="SUPFAM" id="SSF52540">
    <property type="entry name" value="P-loop containing nucleoside triphosphate hydrolases"/>
    <property type="match status" value="1"/>
</dbReference>
<dbReference type="Pfam" id="PF02954">
    <property type="entry name" value="HTH_8"/>
    <property type="match status" value="1"/>
</dbReference>
<keyword evidence="2" id="KW-0067">ATP-binding</keyword>
<dbReference type="PANTHER" id="PTHR32071">
    <property type="entry name" value="TRANSCRIPTIONAL REGULATORY PROTEIN"/>
    <property type="match status" value="1"/>
</dbReference>
<evidence type="ECO:0000256" key="5">
    <source>
        <dbReference type="ARBA" id="ARBA00023163"/>
    </source>
</evidence>
<dbReference type="Gene3D" id="3.40.50.300">
    <property type="entry name" value="P-loop containing nucleotide triphosphate hydrolases"/>
    <property type="match status" value="1"/>
</dbReference>
<evidence type="ECO:0000313" key="7">
    <source>
        <dbReference type="EMBL" id="EGA69223.1"/>
    </source>
</evidence>
<keyword evidence="4" id="KW-0238">DNA-binding</keyword>
<dbReference type="InterPro" id="IPR025944">
    <property type="entry name" value="Sigma_54_int_dom_CS"/>
</dbReference>
<dbReference type="InterPro" id="IPR025943">
    <property type="entry name" value="Sigma_54_int_dom_ATP-bd_2"/>
</dbReference>
<dbReference type="PROSITE" id="PS00676">
    <property type="entry name" value="SIGMA54_INTERACT_2"/>
    <property type="match status" value="1"/>
</dbReference>
<dbReference type="GO" id="GO:0006355">
    <property type="term" value="P:regulation of DNA-templated transcription"/>
    <property type="evidence" value="ECO:0007669"/>
    <property type="project" value="InterPro"/>
</dbReference>
<keyword evidence="1" id="KW-0547">Nucleotide-binding</keyword>
<dbReference type="PROSITE" id="PS50045">
    <property type="entry name" value="SIGMA54_INTERACT_4"/>
    <property type="match status" value="1"/>
</dbReference>
<dbReference type="Pfam" id="PF00158">
    <property type="entry name" value="Sigma54_activat"/>
    <property type="match status" value="1"/>
</dbReference>
<dbReference type="AlphaFoldDB" id="E8M9S9"/>
<dbReference type="InterPro" id="IPR058031">
    <property type="entry name" value="AAA_lid_NorR"/>
</dbReference>
<dbReference type="SUPFAM" id="SSF46689">
    <property type="entry name" value="Homeodomain-like"/>
    <property type="match status" value="1"/>
</dbReference>
<dbReference type="Proteomes" id="UP000006228">
    <property type="component" value="Unassembled WGS sequence"/>
</dbReference>
<dbReference type="OrthoDB" id="9804019at2"/>
<dbReference type="SMART" id="SM00382">
    <property type="entry name" value="AAA"/>
    <property type="match status" value="1"/>
</dbReference>
<accession>E8M9S9</accession>
<dbReference type="InterPro" id="IPR014317">
    <property type="entry name" value="Transcription_activator_PspF"/>
</dbReference>
<dbReference type="CDD" id="cd00009">
    <property type="entry name" value="AAA"/>
    <property type="match status" value="1"/>
</dbReference>
<dbReference type="InterPro" id="IPR027417">
    <property type="entry name" value="P-loop_NTPase"/>
</dbReference>
<dbReference type="PANTHER" id="PTHR32071:SF38">
    <property type="entry name" value="PSP OPERON TRANSCRIPTIONAL ACTIVATOR"/>
    <property type="match status" value="1"/>
</dbReference>
<dbReference type="InterPro" id="IPR002078">
    <property type="entry name" value="Sigma_54_int"/>
</dbReference>
<evidence type="ECO:0000259" key="6">
    <source>
        <dbReference type="PROSITE" id="PS50045"/>
    </source>
</evidence>
<dbReference type="Pfam" id="PF25601">
    <property type="entry name" value="AAA_lid_14"/>
    <property type="match status" value="1"/>
</dbReference>
<evidence type="ECO:0000256" key="2">
    <source>
        <dbReference type="ARBA" id="ARBA00022840"/>
    </source>
</evidence>
<dbReference type="EMBL" id="AEVT01000088">
    <property type="protein sequence ID" value="EGA69223.1"/>
    <property type="molecule type" value="Genomic_DNA"/>
</dbReference>
<evidence type="ECO:0000256" key="3">
    <source>
        <dbReference type="ARBA" id="ARBA00023015"/>
    </source>
</evidence>
<name>E8M9S9_PHOS4</name>
<dbReference type="GO" id="GO:0043565">
    <property type="term" value="F:sequence-specific DNA binding"/>
    <property type="evidence" value="ECO:0007669"/>
    <property type="project" value="InterPro"/>
</dbReference>
<gene>
    <name evidence="7" type="ORF">VISI1226_19876</name>
</gene>
<keyword evidence="5" id="KW-0804">Transcription</keyword>
<dbReference type="GO" id="GO:0005524">
    <property type="term" value="F:ATP binding"/>
    <property type="evidence" value="ECO:0007669"/>
    <property type="project" value="UniProtKB-KW"/>
</dbReference>